<dbReference type="PhylomeDB" id="A0A0G4I2F2"/>
<dbReference type="PANTHER" id="PTHR24113:SF12">
    <property type="entry name" value="RAN GTPASE-ACTIVATING PROTEIN 1"/>
    <property type="match status" value="1"/>
</dbReference>
<keyword evidence="2" id="KW-0433">Leucine-rich repeat</keyword>
<dbReference type="GO" id="GO:0005634">
    <property type="term" value="C:nucleus"/>
    <property type="evidence" value="ECO:0007669"/>
    <property type="project" value="TreeGrafter"/>
</dbReference>
<organism evidence="4">
    <name type="scientific">Chromera velia CCMP2878</name>
    <dbReference type="NCBI Taxonomy" id="1169474"/>
    <lineage>
        <taxon>Eukaryota</taxon>
        <taxon>Sar</taxon>
        <taxon>Alveolata</taxon>
        <taxon>Colpodellida</taxon>
        <taxon>Chromeraceae</taxon>
        <taxon>Chromera</taxon>
    </lineage>
</organism>
<evidence type="ECO:0000256" key="2">
    <source>
        <dbReference type="ARBA" id="ARBA00022614"/>
    </source>
</evidence>
<dbReference type="GO" id="GO:0031267">
    <property type="term" value="F:small GTPase binding"/>
    <property type="evidence" value="ECO:0007669"/>
    <property type="project" value="TreeGrafter"/>
</dbReference>
<dbReference type="GO" id="GO:0005096">
    <property type="term" value="F:GTPase activator activity"/>
    <property type="evidence" value="ECO:0007669"/>
    <property type="project" value="UniProtKB-KW"/>
</dbReference>
<keyword evidence="1" id="KW-0343">GTPase activation</keyword>
<dbReference type="GO" id="GO:0048471">
    <property type="term" value="C:perinuclear region of cytoplasm"/>
    <property type="evidence" value="ECO:0007669"/>
    <property type="project" value="TreeGrafter"/>
</dbReference>
<dbReference type="VEuPathDB" id="CryptoDB:Cvel_1701"/>
<protein>
    <submittedName>
        <fullName evidence="4">Uncharacterized protein</fullName>
    </submittedName>
</protein>
<dbReference type="Gene3D" id="3.80.10.10">
    <property type="entry name" value="Ribonuclease Inhibitor"/>
    <property type="match status" value="3"/>
</dbReference>
<dbReference type="AlphaFoldDB" id="A0A0G4I2F2"/>
<dbReference type="GO" id="GO:0006913">
    <property type="term" value="P:nucleocytoplasmic transport"/>
    <property type="evidence" value="ECO:0007669"/>
    <property type="project" value="TreeGrafter"/>
</dbReference>
<reference evidence="4" key="1">
    <citation type="submission" date="2014-11" db="EMBL/GenBank/DDBJ databases">
        <authorList>
            <person name="Otto D Thomas"/>
            <person name="Naeem Raeece"/>
        </authorList>
    </citation>
    <scope>NUCLEOTIDE SEQUENCE</scope>
</reference>
<dbReference type="InterPro" id="IPR032675">
    <property type="entry name" value="LRR_dom_sf"/>
</dbReference>
<evidence type="ECO:0000256" key="1">
    <source>
        <dbReference type="ARBA" id="ARBA00022468"/>
    </source>
</evidence>
<gene>
    <name evidence="4" type="ORF">Cvel_1701</name>
</gene>
<dbReference type="PANTHER" id="PTHR24113">
    <property type="entry name" value="RAN GTPASE-ACTIVATING PROTEIN 1"/>
    <property type="match status" value="1"/>
</dbReference>
<sequence>MQTAQIETEGEQSRQGLSVLLQHLRLTSETLSDLAKHEDSVGVAWLCASLFNKNKTLGKVSVDPPDSIDLSGSDVGTSPAKVFLFLESLPSSVKEIILDSVAVRGRALPRFLRFLERLQSVRKQARGKGGKVTQMRLQSFVFGENSMGPPEAPRIFPLLLPCLESLSLKGNLLGLAGFRGLAEALRVGHASSLRTLDLERTGLNKEGLEIICKAITQTPLLHLETLNLSQNDLSNSGMSVLCPVLSVASLPHLRVLVLRNCGFGGAEMHSVAHVLEAGRLPKLETLDLEGNEWSGISASNNAIRSFGRALRKNNVPHLRNLNLMSEGGIASGSMLFGNSVLLGEDLVAILGIVRLDISGERDMRPLEHVQIGLRNVHPRHLRALAVGWYPSVRTLGLGLAEVPAFLRALAESPLSVEKPVLEALDVCLHLKEPEANAGREGLELLGESIEKGRLGFIRKIKIRGGNAIPALTEARGCFFQALRNQKLPRLSVLSLVDFGLVRSEVKCLVGALKKGNLPRLRVLDLRGHWNANGWGVGGIEVEEMSNLMNAVVESEESPHDLEELNLSRTNAGRGAGALGWALRSGNLRRLSVVNLSRSCLSGAGVRGLAEAVREGALLAVSCLNLKENADGGGMWRADVGSAAWTDLFRSMSDSSVGLPNLRELDLSDTSAGESVPFLGAALLAGKLGKLVEIGLRKSGLTNLAVGSLANAVRFGCLVGVSSLQLSDNEQVEGESWEYFFEAIAENEDGLPSLKRLDLIDTEAKKAGGPLATVLGSGKLPSLEGLRPNLFQDGTVPFELDDGGVQRLSDAVRAGRFPPGLCRLGFRLVRGAQGIDVDRLISAISESEKGLPWCVGHLNLRGGRLGEDSLVKLARSGGGSSGGRLSNLKDLALCDCEIDDQRLKRLAEVFCAHGCPQLRLLNLFLNKISPEGLTAFVDTLSPEALPCLIDLSLGGQQGFEGREEGKRFARHVESVRERVRSEGKLKSLRIFR</sequence>
<name>A0A0G4I2F2_9ALVE</name>
<dbReference type="Pfam" id="PF13516">
    <property type="entry name" value="LRR_6"/>
    <property type="match status" value="2"/>
</dbReference>
<dbReference type="EMBL" id="CDMZ01004815">
    <property type="protein sequence ID" value="CEM51000.1"/>
    <property type="molecule type" value="Genomic_DNA"/>
</dbReference>
<dbReference type="InterPro" id="IPR001611">
    <property type="entry name" value="Leu-rich_rpt"/>
</dbReference>
<evidence type="ECO:0000313" key="4">
    <source>
        <dbReference type="EMBL" id="CEM51000.1"/>
    </source>
</evidence>
<keyword evidence="3" id="KW-0677">Repeat</keyword>
<dbReference type="GO" id="GO:0005829">
    <property type="term" value="C:cytosol"/>
    <property type="evidence" value="ECO:0007669"/>
    <property type="project" value="TreeGrafter"/>
</dbReference>
<dbReference type="SUPFAM" id="SSF52047">
    <property type="entry name" value="RNI-like"/>
    <property type="match status" value="1"/>
</dbReference>
<dbReference type="InterPro" id="IPR027038">
    <property type="entry name" value="RanGap"/>
</dbReference>
<dbReference type="SMART" id="SM00368">
    <property type="entry name" value="LRR_RI"/>
    <property type="match status" value="9"/>
</dbReference>
<accession>A0A0G4I2F2</accession>
<evidence type="ECO:0000256" key="3">
    <source>
        <dbReference type="ARBA" id="ARBA00022737"/>
    </source>
</evidence>
<proteinExistence type="predicted"/>